<dbReference type="InterPro" id="IPR025303">
    <property type="entry name" value="PdaC"/>
</dbReference>
<dbReference type="Proteomes" id="UP000615760">
    <property type="component" value="Unassembled WGS sequence"/>
</dbReference>
<protein>
    <recommendedName>
        <fullName evidence="5">DUF3298/DUF4163 domain-containing protein</fullName>
    </recommendedName>
</protein>
<evidence type="ECO:0000313" key="4">
    <source>
        <dbReference type="Proteomes" id="UP000615760"/>
    </source>
</evidence>
<dbReference type="InterPro" id="IPR037126">
    <property type="entry name" value="PdaC/RsiV-like_sf"/>
</dbReference>
<evidence type="ECO:0000313" key="3">
    <source>
        <dbReference type="EMBL" id="GGB83860.1"/>
    </source>
</evidence>
<feature type="domain" description="DUF3298" evidence="1">
    <location>
        <begin position="179"/>
        <end position="256"/>
    </location>
</feature>
<comment type="caution">
    <text evidence="3">The sequence shown here is derived from an EMBL/GenBank/DDBJ whole genome shotgun (WGS) entry which is preliminary data.</text>
</comment>
<gene>
    <name evidence="3" type="ORF">GCM10007424_24840</name>
</gene>
<keyword evidence="4" id="KW-1185">Reference proteome</keyword>
<name>A0ABQ1K252_9FLAO</name>
<dbReference type="Gene3D" id="3.90.640.20">
    <property type="entry name" value="Heat-shock cognate protein, ATPase"/>
    <property type="match status" value="1"/>
</dbReference>
<dbReference type="PROSITE" id="PS51257">
    <property type="entry name" value="PROKAR_LIPOPROTEIN"/>
    <property type="match status" value="1"/>
</dbReference>
<accession>A0ABQ1K252</accession>
<dbReference type="EMBL" id="BMJE01000007">
    <property type="protein sequence ID" value="GGB83860.1"/>
    <property type="molecule type" value="Genomic_DNA"/>
</dbReference>
<evidence type="ECO:0000259" key="2">
    <source>
        <dbReference type="Pfam" id="PF13739"/>
    </source>
</evidence>
<dbReference type="InterPro" id="IPR021729">
    <property type="entry name" value="DUF3298"/>
</dbReference>
<dbReference type="RefSeq" id="WP_229665949.1">
    <property type="nucleotide sequence ID" value="NZ_BMJE01000007.1"/>
</dbReference>
<reference evidence="4" key="1">
    <citation type="journal article" date="2019" name="Int. J. Syst. Evol. Microbiol.">
        <title>The Global Catalogue of Microorganisms (GCM) 10K type strain sequencing project: providing services to taxonomists for standard genome sequencing and annotation.</title>
        <authorList>
            <consortium name="The Broad Institute Genomics Platform"/>
            <consortium name="The Broad Institute Genome Sequencing Center for Infectious Disease"/>
            <person name="Wu L."/>
            <person name="Ma J."/>
        </authorList>
    </citation>
    <scope>NUCLEOTIDE SEQUENCE [LARGE SCALE GENOMIC DNA]</scope>
    <source>
        <strain evidence="4">CGMCC 1.15461</strain>
    </source>
</reference>
<organism evidence="3 4">
    <name type="scientific">Flavobacterium suaedae</name>
    <dbReference type="NCBI Taxonomy" id="1767027"/>
    <lineage>
        <taxon>Bacteria</taxon>
        <taxon>Pseudomonadati</taxon>
        <taxon>Bacteroidota</taxon>
        <taxon>Flavobacteriia</taxon>
        <taxon>Flavobacteriales</taxon>
        <taxon>Flavobacteriaceae</taxon>
        <taxon>Flavobacterium</taxon>
    </lineage>
</organism>
<evidence type="ECO:0000259" key="1">
    <source>
        <dbReference type="Pfam" id="PF11738"/>
    </source>
</evidence>
<proteinExistence type="predicted"/>
<feature type="domain" description="Deacetylase PdaC" evidence="2">
    <location>
        <begin position="54"/>
        <end position="159"/>
    </location>
</feature>
<dbReference type="Pfam" id="PF13739">
    <property type="entry name" value="PdaC"/>
    <property type="match status" value="1"/>
</dbReference>
<dbReference type="Gene3D" id="3.30.565.40">
    <property type="entry name" value="Fervidobacterium nodosum Rt17-B1 like"/>
    <property type="match status" value="1"/>
</dbReference>
<dbReference type="Pfam" id="PF11738">
    <property type="entry name" value="DUF3298"/>
    <property type="match status" value="1"/>
</dbReference>
<sequence length="265" mass="30492">MMKRFLPLVFAALLVVACGKDKKENEEPVITKTEEVAPLTFEKKYYQETSTIPCKEDCPVVKIEVPEAGGNKKVARVINDSVFSKVKELIYFGEKPYNATTYSELMKSFMQSYEELKKEFPEETMGWEGTVKGDVSYRSDKVLNITLSSYVYTGGAHGNQGDYSLLFDPNNGKPLEYRDLFNDVNGFTDYAEKRFRQEFKISEMAPINDDGLMFEDEKFALPNNIFFEEDGLLLFYNTYEISSYADGPKKLKLSYKDIEEYLKVK</sequence>
<evidence type="ECO:0008006" key="5">
    <source>
        <dbReference type="Google" id="ProtNLM"/>
    </source>
</evidence>